<organism evidence="4 5">
    <name type="scientific">Rhodocyclus tenuis</name>
    <name type="common">Rhodospirillum tenue</name>
    <dbReference type="NCBI Taxonomy" id="1066"/>
    <lineage>
        <taxon>Bacteria</taxon>
        <taxon>Pseudomonadati</taxon>
        <taxon>Pseudomonadota</taxon>
        <taxon>Betaproteobacteria</taxon>
        <taxon>Rhodocyclales</taxon>
        <taxon>Rhodocyclaceae</taxon>
        <taxon>Rhodocyclus</taxon>
    </lineage>
</organism>
<dbReference type="InterPro" id="IPR000836">
    <property type="entry name" value="PRTase_dom"/>
</dbReference>
<name>A0A840GFV0_RHOTE</name>
<dbReference type="SUPFAM" id="SSF53271">
    <property type="entry name" value="PRTase-like"/>
    <property type="match status" value="1"/>
</dbReference>
<dbReference type="PANTHER" id="PTHR47505:SF1">
    <property type="entry name" value="DNA UTILIZATION PROTEIN YHGH"/>
    <property type="match status" value="1"/>
</dbReference>
<feature type="domain" description="Double zinc ribbon" evidence="3">
    <location>
        <begin position="25"/>
        <end position="77"/>
    </location>
</feature>
<keyword evidence="5" id="KW-1185">Reference proteome</keyword>
<dbReference type="Gene3D" id="3.40.50.2020">
    <property type="match status" value="1"/>
</dbReference>
<dbReference type="OrthoDB" id="9793412at2"/>
<evidence type="ECO:0000259" key="3">
    <source>
        <dbReference type="Pfam" id="PF18912"/>
    </source>
</evidence>
<dbReference type="EMBL" id="JACIGE010000005">
    <property type="protein sequence ID" value="MBB4247402.1"/>
    <property type="molecule type" value="Genomic_DNA"/>
</dbReference>
<accession>A0A840GFV0</accession>
<evidence type="ECO:0000313" key="5">
    <source>
        <dbReference type="Proteomes" id="UP000587070"/>
    </source>
</evidence>
<dbReference type="InterPro" id="IPR029057">
    <property type="entry name" value="PRTase-like"/>
</dbReference>
<dbReference type="CDD" id="cd06223">
    <property type="entry name" value="PRTases_typeI"/>
    <property type="match status" value="1"/>
</dbReference>
<dbReference type="Proteomes" id="UP000587070">
    <property type="component" value="Unassembled WGS sequence"/>
</dbReference>
<evidence type="ECO:0000313" key="4">
    <source>
        <dbReference type="EMBL" id="MBB4247402.1"/>
    </source>
</evidence>
<dbReference type="InterPro" id="IPR044005">
    <property type="entry name" value="DZR_2"/>
</dbReference>
<proteinExistence type="inferred from homology"/>
<sequence length="255" mass="27207">MDQPAHSHGEGSPKGTARRLLRELSDLLLAQDCLLCGAGSGNSLLCHACAADLPQLSEQCCPQCALPTPFGERCGRCIAQPPHFDATLALHPYAFPVDVLIQSFKYGHRLAPGAYFGAALAQKAAAIEADLVVPLPLHAARLRERGFNQALELARTLASARGWPLDTRVCTRQHPTSTQANLPWRERAANVRNAFHCTRDLAGLRIVLVDDVMTTGASLSECARTLKLHGAAQVSALVVARALPPDGAADTRGNT</sequence>
<dbReference type="RefSeq" id="WP_153116164.1">
    <property type="nucleotide sequence ID" value="NZ_JACIGE010000005.1"/>
</dbReference>
<dbReference type="Pfam" id="PF00156">
    <property type="entry name" value="Pribosyltran"/>
    <property type="match status" value="1"/>
</dbReference>
<evidence type="ECO:0000256" key="1">
    <source>
        <dbReference type="ARBA" id="ARBA00008007"/>
    </source>
</evidence>
<dbReference type="InterPro" id="IPR051910">
    <property type="entry name" value="ComF/GntX_DNA_util-trans"/>
</dbReference>
<comment type="similarity">
    <text evidence="1">Belongs to the ComF/GntX family.</text>
</comment>
<dbReference type="AlphaFoldDB" id="A0A840GFV0"/>
<dbReference type="Pfam" id="PF18912">
    <property type="entry name" value="DZR_2"/>
    <property type="match status" value="1"/>
</dbReference>
<comment type="caution">
    <text evidence="4">The sequence shown here is derived from an EMBL/GenBank/DDBJ whole genome shotgun (WGS) entry which is preliminary data.</text>
</comment>
<evidence type="ECO:0000259" key="2">
    <source>
        <dbReference type="Pfam" id="PF00156"/>
    </source>
</evidence>
<feature type="domain" description="Phosphoribosyltransferase" evidence="2">
    <location>
        <begin position="176"/>
        <end position="241"/>
    </location>
</feature>
<reference evidence="4 5" key="1">
    <citation type="submission" date="2020-08" db="EMBL/GenBank/DDBJ databases">
        <title>Genome sequencing of Purple Non-Sulfur Bacteria from various extreme environments.</title>
        <authorList>
            <person name="Mayer M."/>
        </authorList>
    </citation>
    <scope>NUCLEOTIDE SEQUENCE [LARGE SCALE GENOMIC DNA]</scope>
    <source>
        <strain evidence="4 5">2761</strain>
    </source>
</reference>
<dbReference type="PANTHER" id="PTHR47505">
    <property type="entry name" value="DNA UTILIZATION PROTEIN YHGH"/>
    <property type="match status" value="1"/>
</dbReference>
<protein>
    <submittedName>
        <fullName evidence="4">ComF family protein</fullName>
    </submittedName>
</protein>
<gene>
    <name evidence="4" type="ORF">GGD90_001773</name>
</gene>